<dbReference type="GO" id="GO:0003774">
    <property type="term" value="F:cytoskeletal motor activity"/>
    <property type="evidence" value="ECO:0007669"/>
    <property type="project" value="InterPro"/>
</dbReference>
<dbReference type="AlphaFoldDB" id="K6D9F8"/>
<dbReference type="Pfam" id="PF01052">
    <property type="entry name" value="FliMN_C"/>
    <property type="match status" value="1"/>
</dbReference>
<accession>K6D9F8</accession>
<evidence type="ECO:0000313" key="13">
    <source>
        <dbReference type="EMBL" id="EKN64718.1"/>
    </source>
</evidence>
<dbReference type="InterPro" id="IPR036429">
    <property type="entry name" value="SpoA-like_sf"/>
</dbReference>
<dbReference type="SUPFAM" id="SSF103039">
    <property type="entry name" value="CheC-like"/>
    <property type="match status" value="1"/>
</dbReference>
<dbReference type="CDD" id="cd17908">
    <property type="entry name" value="FliM"/>
    <property type="match status" value="1"/>
</dbReference>
<organism evidence="13 14">
    <name type="scientific">Neobacillus bataviensis LMG 21833</name>
    <dbReference type="NCBI Taxonomy" id="1117379"/>
    <lineage>
        <taxon>Bacteria</taxon>
        <taxon>Bacillati</taxon>
        <taxon>Bacillota</taxon>
        <taxon>Bacilli</taxon>
        <taxon>Bacillales</taxon>
        <taxon>Bacillaceae</taxon>
        <taxon>Neobacillus</taxon>
    </lineage>
</organism>
<comment type="caution">
    <text evidence="13">The sequence shown here is derived from an EMBL/GenBank/DDBJ whole genome shotgun (WGS) entry which is preliminary data.</text>
</comment>
<evidence type="ECO:0000256" key="2">
    <source>
        <dbReference type="ARBA" id="ARBA00004202"/>
    </source>
</evidence>
<evidence type="ECO:0000256" key="9">
    <source>
        <dbReference type="ARBA" id="ARBA00023136"/>
    </source>
</evidence>
<keyword evidence="6" id="KW-1003">Cell membrane</keyword>
<keyword evidence="14" id="KW-1185">Reference proteome</keyword>
<keyword evidence="10" id="KW-0975">Bacterial flagellum</keyword>
<evidence type="ECO:0000256" key="10">
    <source>
        <dbReference type="ARBA" id="ARBA00023143"/>
    </source>
</evidence>
<evidence type="ECO:0000256" key="8">
    <source>
        <dbReference type="ARBA" id="ARBA00022779"/>
    </source>
</evidence>
<comment type="similarity">
    <text evidence="4">Belongs to the FliM family.</text>
</comment>
<dbReference type="OrthoDB" id="9806941at2"/>
<comment type="subcellular location">
    <subcellularLocation>
        <location evidence="1">Bacterial flagellum basal body</location>
    </subcellularLocation>
    <subcellularLocation>
        <location evidence="2">Cell membrane</location>
        <topology evidence="2">Peripheral membrane protein</topology>
    </subcellularLocation>
</comment>
<dbReference type="EMBL" id="AJLS01000141">
    <property type="protein sequence ID" value="EKN64718.1"/>
    <property type="molecule type" value="Genomic_DNA"/>
</dbReference>
<dbReference type="InterPro" id="IPR001543">
    <property type="entry name" value="FliN-like_C"/>
</dbReference>
<evidence type="ECO:0000256" key="7">
    <source>
        <dbReference type="ARBA" id="ARBA00022500"/>
    </source>
</evidence>
<dbReference type="GO" id="GO:0050918">
    <property type="term" value="P:positive chemotaxis"/>
    <property type="evidence" value="ECO:0007669"/>
    <property type="project" value="TreeGrafter"/>
</dbReference>
<keyword evidence="8" id="KW-0283">Flagellar rotation</keyword>
<dbReference type="GO" id="GO:0009425">
    <property type="term" value="C:bacterial-type flagellum basal body"/>
    <property type="evidence" value="ECO:0007669"/>
    <property type="project" value="UniProtKB-SubCell"/>
</dbReference>
<evidence type="ECO:0000259" key="12">
    <source>
        <dbReference type="Pfam" id="PF01052"/>
    </source>
</evidence>
<gene>
    <name evidence="13" type="primary">fliM</name>
    <name evidence="13" type="ORF">BABA_22558</name>
</gene>
<proteinExistence type="inferred from homology"/>
<dbReference type="eggNOG" id="COG1868">
    <property type="taxonomic scope" value="Bacteria"/>
</dbReference>
<dbReference type="PIRSF" id="PIRSF002888">
    <property type="entry name" value="FliM"/>
    <property type="match status" value="1"/>
</dbReference>
<evidence type="ECO:0000256" key="1">
    <source>
        <dbReference type="ARBA" id="ARBA00004117"/>
    </source>
</evidence>
<evidence type="ECO:0000256" key="3">
    <source>
        <dbReference type="ARBA" id="ARBA00009226"/>
    </source>
</evidence>
<dbReference type="SUPFAM" id="SSF101801">
    <property type="entry name" value="Surface presentation of antigens (SPOA)"/>
    <property type="match status" value="1"/>
</dbReference>
<dbReference type="PATRIC" id="fig|1117379.3.peg.4679"/>
<keyword evidence="7" id="KW-0145">Chemotaxis</keyword>
<evidence type="ECO:0000256" key="6">
    <source>
        <dbReference type="ARBA" id="ARBA00022475"/>
    </source>
</evidence>
<keyword evidence="13" id="KW-0282">Flagellum</keyword>
<dbReference type="PRINTS" id="PR00956">
    <property type="entry name" value="FLGMOTORFLIN"/>
</dbReference>
<comment type="similarity">
    <text evidence="3">Belongs to the FliN/MopA/SpaO family.</text>
</comment>
<dbReference type="PANTHER" id="PTHR30034:SF6">
    <property type="entry name" value="YOP PROTEINS TRANSLOCATION PROTEIN Q"/>
    <property type="match status" value="1"/>
</dbReference>
<evidence type="ECO:0000313" key="14">
    <source>
        <dbReference type="Proteomes" id="UP000006316"/>
    </source>
</evidence>
<keyword evidence="9" id="KW-0472">Membrane</keyword>
<dbReference type="Gene3D" id="2.30.330.10">
    <property type="entry name" value="SpoA-like"/>
    <property type="match status" value="1"/>
</dbReference>
<dbReference type="PANTHER" id="PTHR30034">
    <property type="entry name" value="FLAGELLAR MOTOR SWITCH PROTEIN FLIM"/>
    <property type="match status" value="1"/>
</dbReference>
<evidence type="ECO:0000256" key="11">
    <source>
        <dbReference type="NCBIfam" id="TIGR01397"/>
    </source>
</evidence>
<dbReference type="STRING" id="1117379.BABA_22558"/>
<protein>
    <recommendedName>
        <fullName evidence="5 11">Flagellar motor switch protein FliM</fullName>
    </recommendedName>
</protein>
<dbReference type="InterPro" id="IPR028976">
    <property type="entry name" value="CheC-like_sf"/>
</dbReference>
<name>K6D9F8_9BACI</name>
<evidence type="ECO:0000256" key="4">
    <source>
        <dbReference type="ARBA" id="ARBA00011049"/>
    </source>
</evidence>
<evidence type="ECO:0000256" key="5">
    <source>
        <dbReference type="ARBA" id="ARBA00021898"/>
    </source>
</evidence>
<dbReference type="RefSeq" id="WP_007087503.1">
    <property type="nucleotide sequence ID" value="NZ_AJLS01000141.1"/>
</dbReference>
<dbReference type="InterPro" id="IPR001172">
    <property type="entry name" value="FliN_T3SS_HrcQb"/>
</dbReference>
<reference evidence="13 14" key="1">
    <citation type="journal article" date="2012" name="Front. Microbiol.">
        <title>Redundancy and modularity in membrane-associated dissimilatory nitrate reduction in Bacillus.</title>
        <authorList>
            <person name="Heylen K."/>
            <person name="Keltjens J."/>
        </authorList>
    </citation>
    <scope>NUCLEOTIDE SEQUENCE [LARGE SCALE GENOMIC DNA]</scope>
    <source>
        <strain evidence="14">LMG 21833T</strain>
    </source>
</reference>
<dbReference type="Pfam" id="PF02154">
    <property type="entry name" value="FliM"/>
    <property type="match status" value="1"/>
</dbReference>
<keyword evidence="13" id="KW-0969">Cilium</keyword>
<dbReference type="Gene3D" id="3.40.1550.10">
    <property type="entry name" value="CheC-like"/>
    <property type="match status" value="1"/>
</dbReference>
<dbReference type="GO" id="GO:0071978">
    <property type="term" value="P:bacterial-type flagellum-dependent swarming motility"/>
    <property type="evidence" value="ECO:0007669"/>
    <property type="project" value="TreeGrafter"/>
</dbReference>
<feature type="domain" description="Flagellar motor switch protein FliN-like C-terminal" evidence="12">
    <location>
        <begin position="228"/>
        <end position="297"/>
    </location>
</feature>
<keyword evidence="13" id="KW-0966">Cell projection</keyword>
<dbReference type="InterPro" id="IPR001689">
    <property type="entry name" value="Flag_FliM"/>
</dbReference>
<dbReference type="Proteomes" id="UP000006316">
    <property type="component" value="Unassembled WGS sequence"/>
</dbReference>
<sequence length="307" mass="35363">MKLYENSNDVNVYDFKKALRLSMEQVRVLTRIHDNFAYQLASSISTQLRTIVQVEVLSVNQMIYEEFIKQLPPFTIINIFETPEKGQMIMELKSQMAFAIIDRLLGGRDLPAFPEEKTTLTQIEKKILQKLFEGFVDNLQKSWKDLMNVQLKVVEIETNPQFLQVAIPNETVIVIAFNIKIGDLTELMHICIPYIILEPFLPKLSSYQLFSTRNKTNSPEESNLLKSKLQELEIPIKVELGRSNITIEEFLALNVGDVVQLDQLYEEPLKTMVGKDVKFLVKPGVKKSRMAAEIETVFEKEGHKHES</sequence>
<dbReference type="GO" id="GO:0005886">
    <property type="term" value="C:plasma membrane"/>
    <property type="evidence" value="ECO:0007669"/>
    <property type="project" value="UniProtKB-SubCell"/>
</dbReference>
<dbReference type="NCBIfam" id="TIGR01397">
    <property type="entry name" value="fliM_switch"/>
    <property type="match status" value="1"/>
</dbReference>